<dbReference type="SUPFAM" id="SSF52540">
    <property type="entry name" value="P-loop containing nucleoside triphosphate hydrolases"/>
    <property type="match status" value="1"/>
</dbReference>
<dbReference type="InterPro" id="IPR027417">
    <property type="entry name" value="P-loop_NTPase"/>
</dbReference>
<protein>
    <recommendedName>
        <fullName evidence="5">P-loop containing nucleoside triphosphate hydrolase protein</fullName>
    </recommendedName>
</protein>
<dbReference type="STRING" id="1448308.A0A2T2NPR7"/>
<name>A0A2T2NPR7_CORCC</name>
<evidence type="ECO:0000313" key="4">
    <source>
        <dbReference type="Proteomes" id="UP000240883"/>
    </source>
</evidence>
<evidence type="ECO:0008006" key="5">
    <source>
        <dbReference type="Google" id="ProtNLM"/>
    </source>
</evidence>
<feature type="non-terminal residue" evidence="3">
    <location>
        <position position="1"/>
    </location>
</feature>
<sequence length="61" mass="6894">RTGRVLLLDEVSASVDREKKRVMQGVIRREFGGYAVIAVSHRLDMIMDFDRVAVMDTGDIV</sequence>
<dbReference type="AlphaFoldDB" id="A0A2T2NPR7"/>
<keyword evidence="2" id="KW-0067">ATP-binding</keyword>
<accession>A0A2T2NPR7</accession>
<dbReference type="InterPro" id="IPR050173">
    <property type="entry name" value="ABC_transporter_C-like"/>
</dbReference>
<proteinExistence type="predicted"/>
<dbReference type="OrthoDB" id="3798358at2759"/>
<organism evidence="3 4">
    <name type="scientific">Corynespora cassiicola Philippines</name>
    <dbReference type="NCBI Taxonomy" id="1448308"/>
    <lineage>
        <taxon>Eukaryota</taxon>
        <taxon>Fungi</taxon>
        <taxon>Dikarya</taxon>
        <taxon>Ascomycota</taxon>
        <taxon>Pezizomycotina</taxon>
        <taxon>Dothideomycetes</taxon>
        <taxon>Pleosporomycetidae</taxon>
        <taxon>Pleosporales</taxon>
        <taxon>Corynesporascaceae</taxon>
        <taxon>Corynespora</taxon>
    </lineage>
</organism>
<keyword evidence="4" id="KW-1185">Reference proteome</keyword>
<reference evidence="3 4" key="1">
    <citation type="journal article" date="2018" name="Front. Microbiol.">
        <title>Genome-Wide Analysis of Corynespora cassiicola Leaf Fall Disease Putative Effectors.</title>
        <authorList>
            <person name="Lopez D."/>
            <person name="Ribeiro S."/>
            <person name="Label P."/>
            <person name="Fumanal B."/>
            <person name="Venisse J.S."/>
            <person name="Kohler A."/>
            <person name="de Oliveira R.R."/>
            <person name="Labutti K."/>
            <person name="Lipzen A."/>
            <person name="Lail K."/>
            <person name="Bauer D."/>
            <person name="Ohm R.A."/>
            <person name="Barry K.W."/>
            <person name="Spatafora J."/>
            <person name="Grigoriev I.V."/>
            <person name="Martin F.M."/>
            <person name="Pujade-Renaud V."/>
        </authorList>
    </citation>
    <scope>NUCLEOTIDE SEQUENCE [LARGE SCALE GENOMIC DNA]</scope>
    <source>
        <strain evidence="3 4">Philippines</strain>
    </source>
</reference>
<gene>
    <name evidence="3" type="ORF">BS50DRAFT_493057</name>
</gene>
<dbReference type="Gene3D" id="3.40.50.300">
    <property type="entry name" value="P-loop containing nucleotide triphosphate hydrolases"/>
    <property type="match status" value="1"/>
</dbReference>
<dbReference type="PANTHER" id="PTHR24223">
    <property type="entry name" value="ATP-BINDING CASSETTE SUB-FAMILY C"/>
    <property type="match status" value="1"/>
</dbReference>
<keyword evidence="1" id="KW-0547">Nucleotide-binding</keyword>
<evidence type="ECO:0000313" key="3">
    <source>
        <dbReference type="EMBL" id="PSN67427.1"/>
    </source>
</evidence>
<evidence type="ECO:0000256" key="1">
    <source>
        <dbReference type="ARBA" id="ARBA00022741"/>
    </source>
</evidence>
<dbReference type="Proteomes" id="UP000240883">
    <property type="component" value="Unassembled WGS sequence"/>
</dbReference>
<dbReference type="GO" id="GO:0016020">
    <property type="term" value="C:membrane"/>
    <property type="evidence" value="ECO:0007669"/>
    <property type="project" value="TreeGrafter"/>
</dbReference>
<dbReference type="GO" id="GO:0042626">
    <property type="term" value="F:ATPase-coupled transmembrane transporter activity"/>
    <property type="evidence" value="ECO:0007669"/>
    <property type="project" value="TreeGrafter"/>
</dbReference>
<dbReference type="PANTHER" id="PTHR24223:SF345">
    <property type="entry name" value="ABC MULTIDRUG TRANSPORTER (EUROFUNG)"/>
    <property type="match status" value="1"/>
</dbReference>
<dbReference type="EMBL" id="KZ678135">
    <property type="protein sequence ID" value="PSN67427.1"/>
    <property type="molecule type" value="Genomic_DNA"/>
</dbReference>
<evidence type="ECO:0000256" key="2">
    <source>
        <dbReference type="ARBA" id="ARBA00022840"/>
    </source>
</evidence>
<dbReference type="GO" id="GO:0005524">
    <property type="term" value="F:ATP binding"/>
    <property type="evidence" value="ECO:0007669"/>
    <property type="project" value="UniProtKB-KW"/>
</dbReference>